<feature type="transmembrane region" description="Helical" evidence="2">
    <location>
        <begin position="56"/>
        <end position="73"/>
    </location>
</feature>
<evidence type="ECO:0000256" key="1">
    <source>
        <dbReference type="SAM" id="MobiDB-lite"/>
    </source>
</evidence>
<dbReference type="InterPro" id="IPR002931">
    <property type="entry name" value="Transglutaminase-like"/>
</dbReference>
<keyword evidence="2" id="KW-0812">Transmembrane</keyword>
<dbReference type="Pfam" id="PF01841">
    <property type="entry name" value="Transglut_core"/>
    <property type="match status" value="1"/>
</dbReference>
<proteinExistence type="predicted"/>
<name>A0A2T1C6C0_9CYAN</name>
<dbReference type="Pfam" id="PF11992">
    <property type="entry name" value="TgpA_N"/>
    <property type="match status" value="1"/>
</dbReference>
<keyword evidence="2" id="KW-1133">Transmembrane helix</keyword>
<dbReference type="OrthoDB" id="9804872at2"/>
<dbReference type="RefSeq" id="WP_106287956.1">
    <property type="nucleotide sequence ID" value="NZ_CAWNTC010000246.1"/>
</dbReference>
<feature type="transmembrane region" description="Helical" evidence="2">
    <location>
        <begin position="80"/>
        <end position="98"/>
    </location>
</feature>
<accession>A0A2T1C6C0</accession>
<dbReference type="SUPFAM" id="SSF54001">
    <property type="entry name" value="Cysteine proteinases"/>
    <property type="match status" value="1"/>
</dbReference>
<dbReference type="SMART" id="SM00460">
    <property type="entry name" value="TGc"/>
    <property type="match status" value="1"/>
</dbReference>
<evidence type="ECO:0000259" key="3">
    <source>
        <dbReference type="SMART" id="SM00460"/>
    </source>
</evidence>
<feature type="transmembrane region" description="Helical" evidence="2">
    <location>
        <begin position="31"/>
        <end position="50"/>
    </location>
</feature>
<reference evidence="4 5" key="2">
    <citation type="submission" date="2018-03" db="EMBL/GenBank/DDBJ databases">
        <title>The ancient ancestry and fast evolution of plastids.</title>
        <authorList>
            <person name="Moore K.R."/>
            <person name="Magnabosco C."/>
            <person name="Momper L."/>
            <person name="Gold D.A."/>
            <person name="Bosak T."/>
            <person name="Fournier G.P."/>
        </authorList>
    </citation>
    <scope>NUCLEOTIDE SEQUENCE [LARGE SCALE GENOMIC DNA]</scope>
    <source>
        <strain evidence="4 5">CCAP 1448/3</strain>
    </source>
</reference>
<dbReference type="PANTHER" id="PTHR42736:SF1">
    <property type="entry name" value="PROTEIN-GLUTAMINE GAMMA-GLUTAMYLTRANSFERASE"/>
    <property type="match status" value="1"/>
</dbReference>
<reference evidence="4 5" key="1">
    <citation type="submission" date="2018-02" db="EMBL/GenBank/DDBJ databases">
        <authorList>
            <person name="Cohen D.B."/>
            <person name="Kent A.D."/>
        </authorList>
    </citation>
    <scope>NUCLEOTIDE SEQUENCE [LARGE SCALE GENOMIC DNA]</scope>
    <source>
        <strain evidence="4 5">CCAP 1448/3</strain>
    </source>
</reference>
<dbReference type="InterPro" id="IPR025403">
    <property type="entry name" value="TgpA-like_C"/>
</dbReference>
<keyword evidence="5" id="KW-1185">Reference proteome</keyword>
<sequence>MFHSAKSQLKLGRLIPNSDNSRRKPHVEDSIWLRVLVQALVSVGIIATDVAAQTQMSLWAIPLSIIGAIWSWYRRRQKNITIKFFLAMAMIAAMAAFFKNLIGNLNDTRLVLAELLVQLQVLHSFDLPRRKDLGYSMTIGLILLGVAGTVSQTMAFAPLLLVFLAIALPTLILDYRSRLGLAISPPDTASKRSPNLLSTDLSWRRMGAFLLVILLLGLTIFALMPRLPGYQLRSFPVSSPVEQQGEFDAEEIVNPGYVKDGKPNQKGNGKGKGSGGDGETDGLDKTFYYGFNSKIDQSLGGELEPKTVLRVRSQSPGFWRVLAFDRYTGKGWEISRNDKAEKLNRSNWSFRFLLPIRTRVGKTKEVIQSYTAVSELPNVVPALTYPKEVYFPTRQIGVDAEGSIRSPVGLLEGLTYTVVSQVPYRDRDLLNQAGTDYPPNIRQHYLDIPEAIAPQVKELTESVLAEYQQKQVGKSQKELTSSHETALYLAQYLKQHYQIPRNPLGLPVIKDNEDLVESFLFRCQKVGADSSCQPGGYPDQFSTVLTMMLRSVGIPARLVVGFAPGQFNPFTGMYEVRNVDAYAMTEVYFPDYGWFAFDPIPGHDLMPPGVEADYTFSALQTFWNWVAGWLPSPIAGFLNGLFDLIGGIVGGAIAWFLRLFSQGWLGWSIATIVAIACSFALWLLAQQWLIWRYQRWLKSLPPMERLYQQMLKTMSLEGYIKHPATTPLEYATTLRQYYPPTTTKIVEEISEAYVAWRYGQKEADVGYLRRLLPQLLTTLKSKKVVMPQATANAISK</sequence>
<protein>
    <submittedName>
        <fullName evidence="4">Transglutaminase</fullName>
    </submittedName>
</protein>
<dbReference type="AlphaFoldDB" id="A0A2T1C6C0"/>
<keyword evidence="2" id="KW-0472">Membrane</keyword>
<feature type="transmembrane region" description="Helical" evidence="2">
    <location>
        <begin position="637"/>
        <end position="658"/>
    </location>
</feature>
<evidence type="ECO:0000256" key="2">
    <source>
        <dbReference type="SAM" id="Phobius"/>
    </source>
</evidence>
<dbReference type="PANTHER" id="PTHR42736">
    <property type="entry name" value="PROTEIN-GLUTAMINE GAMMA-GLUTAMYLTRANSFERASE"/>
    <property type="match status" value="1"/>
</dbReference>
<feature type="transmembrane region" description="Helical" evidence="2">
    <location>
        <begin position="664"/>
        <end position="685"/>
    </location>
</feature>
<evidence type="ECO:0000313" key="4">
    <source>
        <dbReference type="EMBL" id="PSB03687.1"/>
    </source>
</evidence>
<feature type="transmembrane region" description="Helical" evidence="2">
    <location>
        <begin position="206"/>
        <end position="224"/>
    </location>
</feature>
<dbReference type="InterPro" id="IPR038765">
    <property type="entry name" value="Papain-like_cys_pep_sf"/>
</dbReference>
<dbReference type="Pfam" id="PF13559">
    <property type="entry name" value="DUF4129"/>
    <property type="match status" value="1"/>
</dbReference>
<dbReference type="InterPro" id="IPR052901">
    <property type="entry name" value="Bact_TGase-like"/>
</dbReference>
<feature type="compositionally biased region" description="Gly residues" evidence="1">
    <location>
        <begin position="268"/>
        <end position="277"/>
    </location>
</feature>
<feature type="domain" description="Transglutaminase-like" evidence="3">
    <location>
        <begin position="530"/>
        <end position="601"/>
    </location>
</feature>
<dbReference type="InterPro" id="IPR021878">
    <property type="entry name" value="TgpA_N"/>
</dbReference>
<gene>
    <name evidence="4" type="ORF">C7B64_07145</name>
</gene>
<dbReference type="EMBL" id="PVWJ01000026">
    <property type="protein sequence ID" value="PSB03687.1"/>
    <property type="molecule type" value="Genomic_DNA"/>
</dbReference>
<organism evidence="4 5">
    <name type="scientific">Merismopedia glauca CCAP 1448/3</name>
    <dbReference type="NCBI Taxonomy" id="1296344"/>
    <lineage>
        <taxon>Bacteria</taxon>
        <taxon>Bacillati</taxon>
        <taxon>Cyanobacteriota</taxon>
        <taxon>Cyanophyceae</taxon>
        <taxon>Synechococcales</taxon>
        <taxon>Merismopediaceae</taxon>
        <taxon>Merismopedia</taxon>
    </lineage>
</organism>
<comment type="caution">
    <text evidence="4">The sequence shown here is derived from an EMBL/GenBank/DDBJ whole genome shotgun (WGS) entry which is preliminary data.</text>
</comment>
<dbReference type="Gene3D" id="3.10.620.30">
    <property type="match status" value="1"/>
</dbReference>
<feature type="region of interest" description="Disordered" evidence="1">
    <location>
        <begin position="252"/>
        <end position="279"/>
    </location>
</feature>
<feature type="transmembrane region" description="Helical" evidence="2">
    <location>
        <begin position="139"/>
        <end position="172"/>
    </location>
</feature>
<evidence type="ECO:0000313" key="5">
    <source>
        <dbReference type="Proteomes" id="UP000238762"/>
    </source>
</evidence>
<dbReference type="Proteomes" id="UP000238762">
    <property type="component" value="Unassembled WGS sequence"/>
</dbReference>